<organism evidence="8 9">
    <name type="scientific">Stecheria intestinalis</name>
    <dbReference type="NCBI Taxonomy" id="2606630"/>
    <lineage>
        <taxon>Bacteria</taxon>
        <taxon>Bacillati</taxon>
        <taxon>Bacillota</taxon>
        <taxon>Erysipelotrichia</taxon>
        <taxon>Erysipelotrichales</taxon>
        <taxon>Erysipelotrichaceae</taxon>
        <taxon>Stecheria</taxon>
    </lineage>
</organism>
<dbReference type="InterPro" id="IPR052031">
    <property type="entry name" value="Membrane_Transporter-Flippase"/>
</dbReference>
<evidence type="ECO:0000256" key="7">
    <source>
        <dbReference type="SAM" id="Phobius"/>
    </source>
</evidence>
<dbReference type="EMBL" id="VUMN01000004">
    <property type="protein sequence ID" value="MSS57857.1"/>
    <property type="molecule type" value="Genomic_DNA"/>
</dbReference>
<dbReference type="GO" id="GO:0005886">
    <property type="term" value="C:plasma membrane"/>
    <property type="evidence" value="ECO:0007669"/>
    <property type="project" value="UniProtKB-SubCell"/>
</dbReference>
<evidence type="ECO:0000256" key="6">
    <source>
        <dbReference type="ARBA" id="ARBA00023136"/>
    </source>
</evidence>
<evidence type="ECO:0000256" key="1">
    <source>
        <dbReference type="ARBA" id="ARBA00004651"/>
    </source>
</evidence>
<dbReference type="PANTHER" id="PTHR43549:SF3">
    <property type="entry name" value="MULTIDRUG RESISTANCE PROTEIN YPNP-RELATED"/>
    <property type="match status" value="1"/>
</dbReference>
<dbReference type="GO" id="GO:0042910">
    <property type="term" value="F:xenobiotic transmembrane transporter activity"/>
    <property type="evidence" value="ECO:0007669"/>
    <property type="project" value="InterPro"/>
</dbReference>
<evidence type="ECO:0000256" key="3">
    <source>
        <dbReference type="ARBA" id="ARBA00022475"/>
    </source>
</evidence>
<dbReference type="Proteomes" id="UP000461880">
    <property type="component" value="Unassembled WGS sequence"/>
</dbReference>
<evidence type="ECO:0000256" key="5">
    <source>
        <dbReference type="ARBA" id="ARBA00022989"/>
    </source>
</evidence>
<dbReference type="PANTHER" id="PTHR43549">
    <property type="entry name" value="MULTIDRUG RESISTANCE PROTEIN YPNP-RELATED"/>
    <property type="match status" value="1"/>
</dbReference>
<proteinExistence type="predicted"/>
<protein>
    <submittedName>
        <fullName evidence="8">Uncharacterized protein</fullName>
    </submittedName>
</protein>
<keyword evidence="3" id="KW-1003">Cell membrane</keyword>
<evidence type="ECO:0000256" key="2">
    <source>
        <dbReference type="ARBA" id="ARBA00022448"/>
    </source>
</evidence>
<dbReference type="RefSeq" id="WP_154503025.1">
    <property type="nucleotide sequence ID" value="NZ_VUMN01000004.1"/>
</dbReference>
<dbReference type="GO" id="GO:0015297">
    <property type="term" value="F:antiporter activity"/>
    <property type="evidence" value="ECO:0007669"/>
    <property type="project" value="InterPro"/>
</dbReference>
<reference evidence="8 9" key="1">
    <citation type="submission" date="2019-08" db="EMBL/GenBank/DDBJ databases">
        <title>In-depth cultivation of the pig gut microbiome towards novel bacterial diversity and tailored functional studies.</title>
        <authorList>
            <person name="Wylensek D."/>
            <person name="Hitch T.C.A."/>
            <person name="Clavel T."/>
        </authorList>
    </citation>
    <scope>NUCLEOTIDE SEQUENCE [LARGE SCALE GENOMIC DNA]</scope>
    <source>
        <strain evidence="8 9">Oil+RF-744-GAM-WT-6</strain>
    </source>
</reference>
<evidence type="ECO:0000256" key="4">
    <source>
        <dbReference type="ARBA" id="ARBA00022692"/>
    </source>
</evidence>
<keyword evidence="6 7" id="KW-0472">Membrane</keyword>
<keyword evidence="2" id="KW-0813">Transport</keyword>
<gene>
    <name evidence="8" type="ORF">FYJ51_02945</name>
</gene>
<dbReference type="Pfam" id="PF01554">
    <property type="entry name" value="MatE"/>
    <property type="match status" value="1"/>
</dbReference>
<comment type="subcellular location">
    <subcellularLocation>
        <location evidence="1">Cell membrane</location>
        <topology evidence="1">Multi-pass membrane protein</topology>
    </subcellularLocation>
</comment>
<name>A0A7X2TES2_9FIRM</name>
<keyword evidence="5 7" id="KW-1133">Transmembrane helix</keyword>
<comment type="caution">
    <text evidence="8">The sequence shown here is derived from an EMBL/GenBank/DDBJ whole genome shotgun (WGS) entry which is preliminary data.</text>
</comment>
<dbReference type="AlphaFoldDB" id="A0A7X2TES2"/>
<keyword evidence="4 7" id="KW-0812">Transmembrane</keyword>
<dbReference type="InterPro" id="IPR002528">
    <property type="entry name" value="MATE_fam"/>
</dbReference>
<evidence type="ECO:0000313" key="8">
    <source>
        <dbReference type="EMBL" id="MSS57857.1"/>
    </source>
</evidence>
<keyword evidence="9" id="KW-1185">Reference proteome</keyword>
<sequence>MAEKTTACKMTEGPISRQILLFAVPLMIGNLFQMLYNSVDSIVVGNFVSTEALAAIGATTMIVNIAVFFFNGFSTGAGVVIARNYGAGKMEERSLSIRERIRNEIVRVKEEVGHVPTRMDLFTCMQDDLYEYCYGHAKENPFCNYLAYLHENHCLTPEEEKIYQNETAEGFLNLLETTSMSKVYKMPVLMTFWNHGKPLMEITDEQVLKTWKEFFTTGTNWKDLNPGSGREAFLAMTDHQNLTRIHQMPIKFLLKSGNGYFTEKEGYALALNDSLRPFIDDPVFIAQFHDIIEYRAMSYYRSRYLKKQHEYIS</sequence>
<evidence type="ECO:0000313" key="9">
    <source>
        <dbReference type="Proteomes" id="UP000461880"/>
    </source>
</evidence>
<feature type="transmembrane region" description="Helical" evidence="7">
    <location>
        <begin position="19"/>
        <end position="36"/>
    </location>
</feature>
<accession>A0A7X2TES2</accession>
<feature type="transmembrane region" description="Helical" evidence="7">
    <location>
        <begin position="56"/>
        <end position="82"/>
    </location>
</feature>